<dbReference type="InterPro" id="IPR006037">
    <property type="entry name" value="RCK_C"/>
</dbReference>
<keyword evidence="2" id="KW-0812">Transmembrane</keyword>
<evidence type="ECO:0000313" key="6">
    <source>
        <dbReference type="Proteomes" id="UP000052020"/>
    </source>
</evidence>
<dbReference type="Gene3D" id="3.30.70.1450">
    <property type="entry name" value="Regulator of K+ conductance, C-terminal domain"/>
    <property type="match status" value="1"/>
</dbReference>
<comment type="caution">
    <text evidence="5">The sequence shown here is derived from an EMBL/GenBank/DDBJ whole genome shotgun (WGS) entry which is preliminary data.</text>
</comment>
<feature type="transmembrane region" description="Helical" evidence="2">
    <location>
        <begin position="42"/>
        <end position="62"/>
    </location>
</feature>
<dbReference type="InterPro" id="IPR036721">
    <property type="entry name" value="RCK_C_sf"/>
</dbReference>
<evidence type="ECO:0008006" key="7">
    <source>
        <dbReference type="Google" id="ProtNLM"/>
    </source>
</evidence>
<comment type="subcellular location">
    <subcellularLocation>
        <location evidence="1">Cell membrane</location>
        <topology evidence="1">Multi-pass membrane protein</topology>
    </subcellularLocation>
</comment>
<dbReference type="PROSITE" id="PS51202">
    <property type="entry name" value="RCK_C"/>
    <property type="match status" value="1"/>
</dbReference>
<dbReference type="GO" id="GO:0008324">
    <property type="term" value="F:monoatomic cation transmembrane transporter activity"/>
    <property type="evidence" value="ECO:0007669"/>
    <property type="project" value="InterPro"/>
</dbReference>
<evidence type="ECO:0000259" key="3">
    <source>
        <dbReference type="PROSITE" id="PS51201"/>
    </source>
</evidence>
<dbReference type="PROSITE" id="PS51201">
    <property type="entry name" value="RCK_N"/>
    <property type="match status" value="1"/>
</dbReference>
<sequence length="318" mass="35146">MLTAVIFFTMFEGWSVLEALYMSTITVSTVGYREVSPPSPQAMVFIMFFILAGISLVAWAGWNAAELVVQEQMLGILSRRRRARRLQAMRDHFIICGYGRMGREVAADLRDHGAPFAVIERDPEAVAGLDDQDILYVQGDATEDEALRQAGIEHARGIIAVAASDEDNVFICLSARLINPNLLIVARCARPETGEKLRRAGATRVISPYVIGARRIAHAVLCPRVADFIDSVTHDQRMELEMIEVHVHEGSQVAGRTLEQSRIREESGAVVVAVYRQDTGFEINPAPESVLDVGDELIVLGSFDQINRLRKLSGERSG</sequence>
<reference evidence="5 6" key="1">
    <citation type="journal article" date="2015" name="Microbiome">
        <title>Genomic resolution of linkages in carbon, nitrogen, and sulfur cycling among widespread estuary sediment bacteria.</title>
        <authorList>
            <person name="Baker B.J."/>
            <person name="Lazar C.S."/>
            <person name="Teske A.P."/>
            <person name="Dick G.J."/>
        </authorList>
    </citation>
    <scope>NUCLEOTIDE SEQUENCE [LARGE SCALE GENOMIC DNA]</scope>
    <source>
        <strain evidence="5">DG_56</strain>
    </source>
</reference>
<evidence type="ECO:0000313" key="5">
    <source>
        <dbReference type="EMBL" id="KPJ64525.1"/>
    </source>
</evidence>
<dbReference type="InterPro" id="IPR036291">
    <property type="entry name" value="NAD(P)-bd_dom_sf"/>
</dbReference>
<dbReference type="Gene3D" id="1.10.287.70">
    <property type="match status" value="1"/>
</dbReference>
<feature type="domain" description="RCK N-terminal" evidence="3">
    <location>
        <begin position="90"/>
        <end position="207"/>
    </location>
</feature>
<dbReference type="InterPro" id="IPR003148">
    <property type="entry name" value="RCK_N"/>
</dbReference>
<dbReference type="SUPFAM" id="SSF81324">
    <property type="entry name" value="Voltage-gated potassium channels"/>
    <property type="match status" value="1"/>
</dbReference>
<proteinExistence type="predicted"/>
<name>A0A0S7XPU6_9BACT</name>
<keyword evidence="2" id="KW-1133">Transmembrane helix</keyword>
<protein>
    <recommendedName>
        <fullName evidence="7">Potassium transporter TrkA</fullName>
    </recommendedName>
</protein>
<dbReference type="Proteomes" id="UP000052020">
    <property type="component" value="Unassembled WGS sequence"/>
</dbReference>
<dbReference type="GO" id="GO:0006813">
    <property type="term" value="P:potassium ion transport"/>
    <property type="evidence" value="ECO:0007669"/>
    <property type="project" value="InterPro"/>
</dbReference>
<dbReference type="PANTHER" id="PTHR43833">
    <property type="entry name" value="POTASSIUM CHANNEL PROTEIN 2-RELATED-RELATED"/>
    <property type="match status" value="1"/>
</dbReference>
<feature type="domain" description="RCK C-terminal" evidence="4">
    <location>
        <begin position="230"/>
        <end position="315"/>
    </location>
</feature>
<evidence type="ECO:0000259" key="4">
    <source>
        <dbReference type="PROSITE" id="PS51202"/>
    </source>
</evidence>
<gene>
    <name evidence="5" type="ORF">AMK68_01520</name>
</gene>
<evidence type="ECO:0000256" key="2">
    <source>
        <dbReference type="SAM" id="Phobius"/>
    </source>
</evidence>
<accession>A0A0S7XPU6</accession>
<dbReference type="InterPro" id="IPR050721">
    <property type="entry name" value="Trk_Ktr_HKT_K-transport"/>
</dbReference>
<dbReference type="InterPro" id="IPR013099">
    <property type="entry name" value="K_chnl_dom"/>
</dbReference>
<dbReference type="PANTHER" id="PTHR43833:SF9">
    <property type="entry name" value="POTASSIUM CHANNEL PROTEIN YUGO-RELATED"/>
    <property type="match status" value="1"/>
</dbReference>
<dbReference type="GO" id="GO:0005886">
    <property type="term" value="C:plasma membrane"/>
    <property type="evidence" value="ECO:0007669"/>
    <property type="project" value="UniProtKB-SubCell"/>
</dbReference>
<dbReference type="SUPFAM" id="SSF116726">
    <property type="entry name" value="TrkA C-terminal domain-like"/>
    <property type="match status" value="1"/>
</dbReference>
<dbReference type="EMBL" id="LIZY01000023">
    <property type="protein sequence ID" value="KPJ64525.1"/>
    <property type="molecule type" value="Genomic_DNA"/>
</dbReference>
<keyword evidence="2" id="KW-0472">Membrane</keyword>
<dbReference type="AlphaFoldDB" id="A0A0S7XPU6"/>
<dbReference type="SUPFAM" id="SSF51735">
    <property type="entry name" value="NAD(P)-binding Rossmann-fold domains"/>
    <property type="match status" value="1"/>
</dbReference>
<dbReference type="Gene3D" id="3.40.50.720">
    <property type="entry name" value="NAD(P)-binding Rossmann-like Domain"/>
    <property type="match status" value="1"/>
</dbReference>
<dbReference type="Pfam" id="PF07885">
    <property type="entry name" value="Ion_trans_2"/>
    <property type="match status" value="1"/>
</dbReference>
<feature type="transmembrane region" description="Helical" evidence="2">
    <location>
        <begin position="6"/>
        <end position="30"/>
    </location>
</feature>
<dbReference type="Pfam" id="PF02080">
    <property type="entry name" value="TrkA_C"/>
    <property type="match status" value="1"/>
</dbReference>
<dbReference type="Pfam" id="PF02254">
    <property type="entry name" value="TrkA_N"/>
    <property type="match status" value="1"/>
</dbReference>
<evidence type="ECO:0000256" key="1">
    <source>
        <dbReference type="ARBA" id="ARBA00004651"/>
    </source>
</evidence>
<organism evidence="5 6">
    <name type="scientific">candidate division KD3-62 bacterium DG_56</name>
    <dbReference type="NCBI Taxonomy" id="1704032"/>
    <lineage>
        <taxon>Bacteria</taxon>
        <taxon>candidate division KD3-62</taxon>
    </lineage>
</organism>